<dbReference type="RefSeq" id="WP_002710944.1">
    <property type="nucleotide sequence ID" value="NZ_KB375281.1"/>
</dbReference>
<dbReference type="EMBL" id="AGWY01000001">
    <property type="protein sequence ID" value="EKS42535.1"/>
    <property type="molecule type" value="Genomic_DNA"/>
</dbReference>
<feature type="coiled-coil region" evidence="1">
    <location>
        <begin position="206"/>
        <end position="265"/>
    </location>
</feature>
<dbReference type="OrthoDB" id="230260at2"/>
<dbReference type="GO" id="GO:0005886">
    <property type="term" value="C:plasma membrane"/>
    <property type="evidence" value="ECO:0007669"/>
    <property type="project" value="TreeGrafter"/>
</dbReference>
<feature type="domain" description="Tyrosine-protein kinase G-rich" evidence="3">
    <location>
        <begin position="373"/>
        <end position="444"/>
    </location>
</feature>
<dbReference type="AlphaFoldDB" id="K8PSM1"/>
<dbReference type="PANTHER" id="PTHR32309:SF13">
    <property type="entry name" value="FERRIC ENTEROBACTIN TRANSPORT PROTEIN FEPE"/>
    <property type="match status" value="1"/>
</dbReference>
<evidence type="ECO:0000313" key="4">
    <source>
        <dbReference type="EMBL" id="EKS42535.1"/>
    </source>
</evidence>
<sequence length="458" mass="48840">MAISEGDRHDAYLPRSQPPVLDMKSLVAMLRRRASFIAAVTLACFGICLIWILLSPPRYIATGRILLDVSEIASTAEAGDSNSVGIENELYVMTSRSVFDRVIAQEKLDGDPLFGGKPGGLLSALVSSVGLARHSDSHALALRRLERSVNVRRKAGSTVVDVTAVTPDREMSVRIANAVMDGYLAEQAVGRGNTPSESAVPSGSRLETLQSRLKAAEQRYEAFRAQNLKPNDESEKQVTELSAQANAAEAKAGSLRSQLAQLQRAGRTLDGGGIPAMARSGAFGAAGYRYADARQLERDLSETLGPRHPDLVFARRRAAEAGRALEQTIGSRTRTITADLEQARSTAAGLKGRVDKVKKNLAVSAETATRLKELANDVEASRAAYQAVLARSYDASNQQRTDGPNARILSRATMPLAPSGPFPAGILLMSLLLGLGLGVSLALLLELMAAEKESVSVP</sequence>
<accession>K8PSM1</accession>
<organism evidence="4 5">
    <name type="scientific">Afipia clevelandensis ATCC 49720</name>
    <dbReference type="NCBI Taxonomy" id="883079"/>
    <lineage>
        <taxon>Bacteria</taxon>
        <taxon>Pseudomonadati</taxon>
        <taxon>Pseudomonadota</taxon>
        <taxon>Alphaproteobacteria</taxon>
        <taxon>Hyphomicrobiales</taxon>
        <taxon>Nitrobacteraceae</taxon>
        <taxon>Afipia</taxon>
    </lineage>
</organism>
<feature type="transmembrane region" description="Helical" evidence="2">
    <location>
        <begin position="34"/>
        <end position="54"/>
    </location>
</feature>
<keyword evidence="2" id="KW-1133">Transmembrane helix</keyword>
<dbReference type="InterPro" id="IPR050445">
    <property type="entry name" value="Bact_polysacc_biosynth/exp"/>
</dbReference>
<dbReference type="PANTHER" id="PTHR32309">
    <property type="entry name" value="TYROSINE-PROTEIN KINASE"/>
    <property type="match status" value="1"/>
</dbReference>
<proteinExistence type="predicted"/>
<keyword evidence="1" id="KW-0175">Coiled coil</keyword>
<gene>
    <name evidence="4" type="ORF">HMPREF9696_00078</name>
</gene>
<evidence type="ECO:0000256" key="2">
    <source>
        <dbReference type="SAM" id="Phobius"/>
    </source>
</evidence>
<keyword evidence="2" id="KW-0812">Transmembrane</keyword>
<dbReference type="Pfam" id="PF13807">
    <property type="entry name" value="GNVR"/>
    <property type="match status" value="1"/>
</dbReference>
<evidence type="ECO:0000313" key="5">
    <source>
        <dbReference type="Proteomes" id="UP000001095"/>
    </source>
</evidence>
<evidence type="ECO:0000259" key="3">
    <source>
        <dbReference type="Pfam" id="PF13807"/>
    </source>
</evidence>
<dbReference type="PATRIC" id="fig|883079.3.peg.80"/>
<dbReference type="GO" id="GO:0004713">
    <property type="term" value="F:protein tyrosine kinase activity"/>
    <property type="evidence" value="ECO:0007669"/>
    <property type="project" value="TreeGrafter"/>
</dbReference>
<feature type="transmembrane region" description="Helical" evidence="2">
    <location>
        <begin position="422"/>
        <end position="445"/>
    </location>
</feature>
<dbReference type="HOGENOM" id="CLU_596704_0_0_5"/>
<reference evidence="4 5" key="1">
    <citation type="submission" date="2012-04" db="EMBL/GenBank/DDBJ databases">
        <title>The Genome Sequence of Afipia clevelandensis ATCC 49720.</title>
        <authorList>
            <consortium name="The Broad Institute Genome Sequencing Platform"/>
            <person name="Earl A."/>
            <person name="Ward D."/>
            <person name="Feldgarden M."/>
            <person name="Gevers D."/>
            <person name="Huys G."/>
            <person name="Walker B."/>
            <person name="Young S.K."/>
            <person name="Zeng Q."/>
            <person name="Gargeya S."/>
            <person name="Fitzgerald M."/>
            <person name="Haas B."/>
            <person name="Abouelleil A."/>
            <person name="Alvarado L."/>
            <person name="Arachchi H.M."/>
            <person name="Berlin A."/>
            <person name="Chapman S.B."/>
            <person name="Goldberg J."/>
            <person name="Griggs A."/>
            <person name="Gujja S."/>
            <person name="Hansen M."/>
            <person name="Howarth C."/>
            <person name="Imamovic A."/>
            <person name="Larimer J."/>
            <person name="McCowen C."/>
            <person name="Montmayeur A."/>
            <person name="Murphy C."/>
            <person name="Neiman D."/>
            <person name="Pearson M."/>
            <person name="Priest M."/>
            <person name="Roberts A."/>
            <person name="Saif S."/>
            <person name="Shea T."/>
            <person name="Sisk P."/>
            <person name="Sykes S."/>
            <person name="Wortman J."/>
            <person name="Nusbaum C."/>
            <person name="Birren B."/>
        </authorList>
    </citation>
    <scope>NUCLEOTIDE SEQUENCE [LARGE SCALE GENOMIC DNA]</scope>
    <source>
        <strain evidence="4 5">ATCC 49720</strain>
    </source>
</reference>
<name>K8PSM1_9BRAD</name>
<comment type="caution">
    <text evidence="4">The sequence shown here is derived from an EMBL/GenBank/DDBJ whole genome shotgun (WGS) entry which is preliminary data.</text>
</comment>
<protein>
    <recommendedName>
        <fullName evidence="3">Tyrosine-protein kinase G-rich domain-containing protein</fullName>
    </recommendedName>
</protein>
<dbReference type="InterPro" id="IPR032807">
    <property type="entry name" value="GNVR"/>
</dbReference>
<dbReference type="Proteomes" id="UP000001095">
    <property type="component" value="Unassembled WGS sequence"/>
</dbReference>
<evidence type="ECO:0000256" key="1">
    <source>
        <dbReference type="SAM" id="Coils"/>
    </source>
</evidence>
<keyword evidence="2" id="KW-0472">Membrane</keyword>
<keyword evidence="5" id="KW-1185">Reference proteome</keyword>